<sequence>MRVTSMRIPGVWRTVASVVFALVGFSLYVWFVGATAVVDAVSAISGRHLASLVVLGLVPIVTWGMALWVVLRRIGTQVSLWDATVLFAAMEFVNAVTPFGQSGGTPVSSLLVSWQCDINYERAFAAVVGVNVFVRLASVALGLFVVGFYSSRFVVAEQVRNTAAFAAGVTFGLLAIVAVLWAVRHDIEPAVGRGLGRLTNGVGRWLPGVSPPTPESVAHRVERFVATLDELAADPWRLVAVFVLSLFGQLSVAAALWTALDALGVTQPLPLVLVVVPLAKVSGFLPTPGSIGSAVVVLSSLIVALSGISGALATAAALVYRGVVYWFPASVGALATAGLFLVRHDDVGKRRSSRAKIAAFVLAGGISLTLLLVVHSRTLLVEPSDAVVHVVRDVGLGVLGFALLWTLFTTVTTQ</sequence>
<evidence type="ECO:0000256" key="3">
    <source>
        <dbReference type="ARBA" id="ARBA00022475"/>
    </source>
</evidence>
<dbReference type="GO" id="GO:0005886">
    <property type="term" value="C:plasma membrane"/>
    <property type="evidence" value="ECO:0007669"/>
    <property type="project" value="UniProtKB-SubCell"/>
</dbReference>
<evidence type="ECO:0000256" key="1">
    <source>
        <dbReference type="ARBA" id="ARBA00004651"/>
    </source>
</evidence>
<evidence type="ECO:0000313" key="9">
    <source>
        <dbReference type="Proteomes" id="UP000439022"/>
    </source>
</evidence>
<accession>A0A6A8GCK5</accession>
<dbReference type="NCBIfam" id="TIGR00374">
    <property type="entry name" value="flippase-like domain"/>
    <property type="match status" value="1"/>
</dbReference>
<protein>
    <submittedName>
        <fullName evidence="8">Flippase-like domain-containing protein</fullName>
    </submittedName>
</protein>
<evidence type="ECO:0000256" key="7">
    <source>
        <dbReference type="SAM" id="Phobius"/>
    </source>
</evidence>
<evidence type="ECO:0000256" key="2">
    <source>
        <dbReference type="ARBA" id="ARBA00011061"/>
    </source>
</evidence>
<feature type="transmembrane region" description="Helical" evidence="7">
    <location>
        <begin position="269"/>
        <end position="287"/>
    </location>
</feature>
<feature type="transmembrane region" description="Helical" evidence="7">
    <location>
        <begin position="12"/>
        <end position="37"/>
    </location>
</feature>
<evidence type="ECO:0000256" key="4">
    <source>
        <dbReference type="ARBA" id="ARBA00022692"/>
    </source>
</evidence>
<feature type="transmembrane region" description="Helical" evidence="7">
    <location>
        <begin position="49"/>
        <end position="71"/>
    </location>
</feature>
<comment type="similarity">
    <text evidence="2">Belongs to the UPF0104 family.</text>
</comment>
<keyword evidence="4 7" id="KW-0812">Transmembrane</keyword>
<keyword evidence="9" id="KW-1185">Reference proteome</keyword>
<feature type="transmembrane region" description="Helical" evidence="7">
    <location>
        <begin position="294"/>
        <end position="319"/>
    </location>
</feature>
<feature type="transmembrane region" description="Helical" evidence="7">
    <location>
        <begin position="355"/>
        <end position="374"/>
    </location>
</feature>
<comment type="caution">
    <text evidence="8">The sequence shown here is derived from an EMBL/GenBank/DDBJ whole genome shotgun (WGS) entry which is preliminary data.</text>
</comment>
<keyword evidence="5 7" id="KW-1133">Transmembrane helix</keyword>
<keyword evidence="3" id="KW-1003">Cell membrane</keyword>
<reference evidence="8 9" key="1">
    <citation type="submission" date="2019-11" db="EMBL/GenBank/DDBJ databases">
        <title>Whole genome sequence of Haloferax sp. MBLA0076.</title>
        <authorList>
            <person name="Seo M.-J."/>
            <person name="Cho E.-S."/>
        </authorList>
    </citation>
    <scope>NUCLEOTIDE SEQUENCE [LARGE SCALE GENOMIC DNA]</scope>
    <source>
        <strain evidence="8 9">MBLA0076</strain>
    </source>
</reference>
<name>A0A6A8GCK5_9EURY</name>
<dbReference type="EMBL" id="WKJO01000001">
    <property type="protein sequence ID" value="MRX20868.1"/>
    <property type="molecule type" value="Genomic_DNA"/>
</dbReference>
<evidence type="ECO:0000256" key="5">
    <source>
        <dbReference type="ARBA" id="ARBA00022989"/>
    </source>
</evidence>
<dbReference type="PANTHER" id="PTHR39087">
    <property type="entry name" value="UPF0104 MEMBRANE PROTEIN MJ1595"/>
    <property type="match status" value="1"/>
</dbReference>
<organism evidence="8 9">
    <name type="scientific">Haloferax litoreum</name>
    <dbReference type="NCBI Taxonomy" id="2666140"/>
    <lineage>
        <taxon>Archaea</taxon>
        <taxon>Methanobacteriati</taxon>
        <taxon>Methanobacteriota</taxon>
        <taxon>Stenosarchaea group</taxon>
        <taxon>Halobacteria</taxon>
        <taxon>Halobacteriales</taxon>
        <taxon>Haloferacaceae</taxon>
        <taxon>Haloferax</taxon>
    </lineage>
</organism>
<evidence type="ECO:0000256" key="6">
    <source>
        <dbReference type="ARBA" id="ARBA00023136"/>
    </source>
</evidence>
<dbReference type="PANTHER" id="PTHR39087:SF2">
    <property type="entry name" value="UPF0104 MEMBRANE PROTEIN MJ1595"/>
    <property type="match status" value="1"/>
</dbReference>
<feature type="transmembrane region" description="Helical" evidence="7">
    <location>
        <begin position="123"/>
        <end position="150"/>
    </location>
</feature>
<comment type="subcellular location">
    <subcellularLocation>
        <location evidence="1">Cell membrane</location>
        <topology evidence="1">Multi-pass membrane protein</topology>
    </subcellularLocation>
</comment>
<dbReference type="Proteomes" id="UP000439022">
    <property type="component" value="Unassembled WGS sequence"/>
</dbReference>
<feature type="transmembrane region" description="Helical" evidence="7">
    <location>
        <begin position="162"/>
        <end position="183"/>
    </location>
</feature>
<evidence type="ECO:0000313" key="8">
    <source>
        <dbReference type="EMBL" id="MRX20868.1"/>
    </source>
</evidence>
<proteinExistence type="inferred from homology"/>
<dbReference type="Pfam" id="PF03706">
    <property type="entry name" value="LPG_synthase_TM"/>
    <property type="match status" value="1"/>
</dbReference>
<feature type="transmembrane region" description="Helical" evidence="7">
    <location>
        <begin position="394"/>
        <end position="413"/>
    </location>
</feature>
<dbReference type="InterPro" id="IPR022791">
    <property type="entry name" value="L-PG_synthase/AglD"/>
</dbReference>
<feature type="transmembrane region" description="Helical" evidence="7">
    <location>
        <begin position="325"/>
        <end position="343"/>
    </location>
</feature>
<keyword evidence="6 7" id="KW-0472">Membrane</keyword>
<gene>
    <name evidence="8" type="ORF">GJR96_02670</name>
</gene>
<feature type="transmembrane region" description="Helical" evidence="7">
    <location>
        <begin position="238"/>
        <end position="257"/>
    </location>
</feature>
<dbReference type="AlphaFoldDB" id="A0A6A8GCK5"/>